<dbReference type="Proteomes" id="UP000070475">
    <property type="component" value="Unassembled WGS sequence"/>
</dbReference>
<evidence type="ECO:0000313" key="1">
    <source>
        <dbReference type="EMBL" id="KWX70276.1"/>
    </source>
</evidence>
<dbReference type="PATRIC" id="fig|483937.3.peg.1906"/>
<proteinExistence type="predicted"/>
<evidence type="ECO:0000313" key="2">
    <source>
        <dbReference type="Proteomes" id="UP000070475"/>
    </source>
</evidence>
<organism evidence="1 2">
    <name type="scientific">Paenibacillus riograndensis</name>
    <dbReference type="NCBI Taxonomy" id="483937"/>
    <lineage>
        <taxon>Bacteria</taxon>
        <taxon>Bacillati</taxon>
        <taxon>Bacillota</taxon>
        <taxon>Bacilli</taxon>
        <taxon>Bacillales</taxon>
        <taxon>Paenibacillaceae</taxon>
        <taxon>Paenibacillus</taxon>
        <taxon>Paenibacillus sonchi group</taxon>
    </lineage>
</organism>
<keyword evidence="2" id="KW-1185">Reference proteome</keyword>
<dbReference type="EMBL" id="LIRB01000148">
    <property type="protein sequence ID" value="KWX70276.1"/>
    <property type="molecule type" value="Genomic_DNA"/>
</dbReference>
<name>A0A132TGX6_9BACL</name>
<dbReference type="InterPro" id="IPR027417">
    <property type="entry name" value="P-loop_NTPase"/>
</dbReference>
<dbReference type="SUPFAM" id="SSF52540">
    <property type="entry name" value="P-loop containing nucleoside triphosphate hydrolases"/>
    <property type="match status" value="1"/>
</dbReference>
<dbReference type="OrthoDB" id="2016777at2"/>
<reference evidence="1 2" key="1">
    <citation type="submission" date="2015-08" db="EMBL/GenBank/DDBJ databases">
        <title>Genomes of Paenibacillus riograndensis.</title>
        <authorList>
            <person name="Sant'Anna F.H."/>
            <person name="Souza R."/>
            <person name="Ambrosini A."/>
            <person name="Bach E."/>
            <person name="Fernandes G."/>
            <person name="Balsanelli E."/>
            <person name="Baura V.A."/>
            <person name="Pedrosa F.O."/>
            <person name="Souza E.M."/>
            <person name="Passaglia L."/>
        </authorList>
    </citation>
    <scope>NUCLEOTIDE SEQUENCE [LARGE SCALE GENOMIC DNA]</scope>
    <source>
        <strain evidence="1 2">CAS34</strain>
    </source>
</reference>
<comment type="caution">
    <text evidence="1">The sequence shown here is derived from an EMBL/GenBank/DDBJ whole genome shotgun (WGS) entry which is preliminary data.</text>
</comment>
<gene>
    <name evidence="1" type="ORF">AMQ84_29850</name>
</gene>
<protein>
    <submittedName>
        <fullName evidence="1">Uncharacterized protein</fullName>
    </submittedName>
</protein>
<accession>A0A132TGX6</accession>
<sequence>MQQEEVTLGARDLKDQISKTMPTYSIMLSQVKDIRETVKRLESSNKDQDGGKRVYINTIGIFGPRGSGKSSALYTMRGKMDSKSSILLPLIEPDNFGENTKIVGSIVGFLKEAGEKLLEVLKKGDLKCDERKHLIDSLADYYNAGIYKPNNKLKQLIDDTIEYHLYTENQYRNILTQHYEDLAVYVKNSSRVLIPDIAFKKKFNELINEIIRVKQILDNPKEPILIFIFIDDIDLQTSKTRELMEALLQYMDHPHVVTVLSGDYDILLESLTLKLLADEPLQKIGLTAYNSLKVLEQPEKALDDDTRIPLTIMRRKSELAHEYMKKIIPSARRHQLVNWNTDTIPYFSFGQYNLLDRMAQLMGERSIFNYVNPNSKNELYLPLKKSYIVFDERPRGIVHAYYNLVQLLSDIENSKAVQFGLVKAFIDTLILSNTKLLMHQQWLFEQFLQWGSDEKSTNINYSAWEKYKDGDKENESLDLQIFIIAEIVKKLLHNVRYEGFTTFKDKLFKNFIGGSKAGKDNVYIYRHRLYHLMRGLVLHIDVPAAMLMIEYLSRSAYDPYYYEYEYASNNNRKEKDRFVVECMAELLEQYPSVFRLLYYKAQNEKNDDVNKALNILHDLCNIPPEYEITERVFEEVLRSFNFQKTQDGISDDEIKRTLFINSLTLIREMQRKETPGEDRGDLNSIVTVIAKDQNNTLAKALVSTTKRLSENPGIKLPVSVTQTINNRMDVFGKYIFSKLKETNIAVKIEMTVSTSKIYKEFEDGYSGEGDTIYNECKYIVFKYLYRDSNRIYINFENYKIVLQSLLKLATNNRAWYGRSEARNLYNSLRYSSTIAERNPNTTKENRNSFFTGNDSFILNLYYKYYAGTQTFSDDQVYENAKAGIRAKLDEAFNTIKGQTEIELSEFEMSLEEAEEHTETSGAVE</sequence>
<dbReference type="RefSeq" id="WP_060863379.1">
    <property type="nucleotide sequence ID" value="NZ_LIRB01000148.1"/>
</dbReference>
<dbReference type="AlphaFoldDB" id="A0A132TGX6"/>